<organism evidence="2 3">
    <name type="scientific">Microscilla marina ATCC 23134</name>
    <dbReference type="NCBI Taxonomy" id="313606"/>
    <lineage>
        <taxon>Bacteria</taxon>
        <taxon>Pseudomonadati</taxon>
        <taxon>Bacteroidota</taxon>
        <taxon>Cytophagia</taxon>
        <taxon>Cytophagales</taxon>
        <taxon>Microscillaceae</taxon>
        <taxon>Microscilla</taxon>
    </lineage>
</organism>
<evidence type="ECO:0000313" key="2">
    <source>
        <dbReference type="EMBL" id="EAY28366.1"/>
    </source>
</evidence>
<proteinExistence type="predicted"/>
<dbReference type="NCBIfam" id="NF033559">
    <property type="entry name" value="transpos_IS1634"/>
    <property type="match status" value="1"/>
</dbReference>
<name>A1ZMI6_MICM2</name>
<dbReference type="AlphaFoldDB" id="A1ZMI6"/>
<dbReference type="GO" id="GO:0003677">
    <property type="term" value="F:DNA binding"/>
    <property type="evidence" value="ECO:0007669"/>
    <property type="project" value="InterPro"/>
</dbReference>
<dbReference type="InterPro" id="IPR047654">
    <property type="entry name" value="IS1634_transpos"/>
</dbReference>
<feature type="domain" description="Transposase IS4-like" evidence="1">
    <location>
        <begin position="142"/>
        <end position="470"/>
    </location>
</feature>
<keyword evidence="3" id="KW-1185">Reference proteome</keyword>
<evidence type="ECO:0000259" key="1">
    <source>
        <dbReference type="Pfam" id="PF01609"/>
    </source>
</evidence>
<dbReference type="GO" id="GO:0006313">
    <property type="term" value="P:DNA transposition"/>
    <property type="evidence" value="ECO:0007669"/>
    <property type="project" value="InterPro"/>
</dbReference>
<sequence>MITERVDDIPLLVAKLEESNLSQHLNRYFPDHGNWTGLDGGKLAVVFLTYVLSLGDHRLNHVESWAGERLFTLRHSLNAANLTQKDFTDDRLGSLMERFSDESKWDKFEADHNKEMLDIYDLRPSKEVVRLDALIVQSFRDQGEHFKRGYSKQHRADLPQLKVMVATVDPLSMPLSSVIVSGNKADDNLYQDVVKKLEKSMPKKQQLFVGDAKLSSTGNRAYLQNKEQFYLTPLSETQCSKEQLSAYLGNKPDKLTAVFGEAKTNDKKAPLKAHAFEQQEDIYCEDLDITWTERRIIVYSPSYSNQLNKKLDERKEVVEQKLKTLLEPKQGKKKWKNKAELEVSVTQLLKKYKLQKFIDVEVKENLSLRPVQKYRDRPARVKEELSFSLEVQVNEEALAAHRLKLGWRVYATNAPVTYLSTKEAVICYRQEYRIEHKFNELLNKITSLMPVYLKKDHRIKALIRLLLLALKFVSVIEYQVRQELENTEQKIKGLYVGNPGRATAKPTSKMILEAFKNITLVIMPIQNQIFIKISELKPIQQQLLKFLKISPSAYLGLEQVSFSDSHLGET</sequence>
<dbReference type="EMBL" id="AAWS01000016">
    <property type="protein sequence ID" value="EAY28366.1"/>
    <property type="molecule type" value="Genomic_DNA"/>
</dbReference>
<reference evidence="2 3" key="1">
    <citation type="submission" date="2007-01" db="EMBL/GenBank/DDBJ databases">
        <authorList>
            <person name="Haygood M."/>
            <person name="Podell S."/>
            <person name="Anderson C."/>
            <person name="Hopkinson B."/>
            <person name="Roe K."/>
            <person name="Barbeau K."/>
            <person name="Gaasterland T."/>
            <person name="Ferriera S."/>
            <person name="Johnson J."/>
            <person name="Kravitz S."/>
            <person name="Beeson K."/>
            <person name="Sutton G."/>
            <person name="Rogers Y.-H."/>
            <person name="Friedman R."/>
            <person name="Frazier M."/>
            <person name="Venter J.C."/>
        </authorList>
    </citation>
    <scope>NUCLEOTIDE SEQUENCE [LARGE SCALE GENOMIC DNA]</scope>
    <source>
        <strain evidence="2 3">ATCC 23134</strain>
    </source>
</reference>
<accession>A1ZMI6</accession>
<comment type="caution">
    <text evidence="2">The sequence shown here is derived from an EMBL/GenBank/DDBJ whole genome shotgun (WGS) entry which is preliminary data.</text>
</comment>
<dbReference type="Proteomes" id="UP000004095">
    <property type="component" value="Unassembled WGS sequence"/>
</dbReference>
<dbReference type="PANTHER" id="PTHR34614:SF2">
    <property type="entry name" value="TRANSPOSASE IS4-LIKE DOMAIN-CONTAINING PROTEIN"/>
    <property type="match status" value="1"/>
</dbReference>
<gene>
    <name evidence="2" type="ORF">M23134_03918</name>
</gene>
<evidence type="ECO:0000313" key="3">
    <source>
        <dbReference type="Proteomes" id="UP000004095"/>
    </source>
</evidence>
<dbReference type="OrthoDB" id="1550385at2"/>
<dbReference type="eggNOG" id="COG5421">
    <property type="taxonomic scope" value="Bacteria"/>
</dbReference>
<dbReference type="RefSeq" id="WP_002698079.1">
    <property type="nucleotide sequence ID" value="NZ_AAWS01000016.1"/>
</dbReference>
<dbReference type="Pfam" id="PF01609">
    <property type="entry name" value="DDE_Tnp_1"/>
    <property type="match status" value="1"/>
</dbReference>
<protein>
    <submittedName>
        <fullName evidence="2">Transposase (IS4 family) protein</fullName>
    </submittedName>
</protein>
<dbReference type="InterPro" id="IPR002559">
    <property type="entry name" value="Transposase_11"/>
</dbReference>
<dbReference type="PANTHER" id="PTHR34614">
    <property type="match status" value="1"/>
</dbReference>
<dbReference type="GO" id="GO:0004803">
    <property type="term" value="F:transposase activity"/>
    <property type="evidence" value="ECO:0007669"/>
    <property type="project" value="InterPro"/>
</dbReference>